<evidence type="ECO:0000256" key="6">
    <source>
        <dbReference type="ARBA" id="ARBA00023136"/>
    </source>
</evidence>
<organism evidence="9 10">
    <name type="scientific">Trichinella pseudospiralis</name>
    <name type="common">Parasitic roundworm</name>
    <dbReference type="NCBI Taxonomy" id="6337"/>
    <lineage>
        <taxon>Eukaryota</taxon>
        <taxon>Metazoa</taxon>
        <taxon>Ecdysozoa</taxon>
        <taxon>Nematoda</taxon>
        <taxon>Enoplea</taxon>
        <taxon>Dorylaimia</taxon>
        <taxon>Trichinellida</taxon>
        <taxon>Trichinellidae</taxon>
        <taxon>Trichinella</taxon>
    </lineage>
</organism>
<feature type="transmembrane region" description="Helical" evidence="7">
    <location>
        <begin position="303"/>
        <end position="322"/>
    </location>
</feature>
<evidence type="ECO:0000259" key="8">
    <source>
        <dbReference type="Pfam" id="PF09430"/>
    </source>
</evidence>
<comment type="similarity">
    <text evidence="2">Belongs to the EMC7 family.</text>
</comment>
<accession>A0A0V1H9U8</accession>
<evidence type="ECO:0000256" key="5">
    <source>
        <dbReference type="ARBA" id="ARBA00022989"/>
    </source>
</evidence>
<protein>
    <submittedName>
        <fullName evidence="9">ER membrane protein complex subunit 7</fullName>
    </submittedName>
</protein>
<dbReference type="EMBL" id="JYDS01000425">
    <property type="protein sequence ID" value="KRZ07082.1"/>
    <property type="molecule type" value="Genomic_DNA"/>
</dbReference>
<evidence type="ECO:0000256" key="3">
    <source>
        <dbReference type="ARBA" id="ARBA00022692"/>
    </source>
</evidence>
<evidence type="ECO:0000256" key="4">
    <source>
        <dbReference type="ARBA" id="ARBA00022729"/>
    </source>
</evidence>
<name>A0A0V1H9U8_TRIPS</name>
<keyword evidence="5 7" id="KW-1133">Transmembrane helix</keyword>
<dbReference type="AlphaFoldDB" id="A0A0V1H9U8"/>
<comment type="caution">
    <text evidence="9">The sequence shown here is derived from an EMBL/GenBank/DDBJ whole genome shotgun (WGS) entry which is preliminary data.</text>
</comment>
<feature type="non-terminal residue" evidence="9">
    <location>
        <position position="1"/>
    </location>
</feature>
<dbReference type="Proteomes" id="UP000054805">
    <property type="component" value="Unassembled WGS sequence"/>
</dbReference>
<keyword evidence="6 7" id="KW-0472">Membrane</keyword>
<dbReference type="InterPro" id="IPR019008">
    <property type="entry name" value="Beta_sandwich_EMC7"/>
</dbReference>
<feature type="domain" description="ER membrane protein complex subunit 7 beta-sandwich" evidence="8">
    <location>
        <begin position="203"/>
        <end position="311"/>
    </location>
</feature>
<comment type="subcellular location">
    <subcellularLocation>
        <location evidence="1">Membrane</location>
        <topology evidence="1">Single-pass membrane protein</topology>
    </subcellularLocation>
</comment>
<dbReference type="Pfam" id="PF09430">
    <property type="entry name" value="EMC7_beta-sandw"/>
    <property type="match status" value="1"/>
</dbReference>
<proteinExistence type="inferred from homology"/>
<keyword evidence="10" id="KW-1185">Reference proteome</keyword>
<gene>
    <name evidence="9" type="primary">Emc7</name>
    <name evidence="9" type="ORF">T4B_4880</name>
</gene>
<reference evidence="9 10" key="1">
    <citation type="submission" date="2015-01" db="EMBL/GenBank/DDBJ databases">
        <title>Evolution of Trichinella species and genotypes.</title>
        <authorList>
            <person name="Korhonen P.K."/>
            <person name="Edoardo P."/>
            <person name="Giuseppe L.R."/>
            <person name="Gasser R.B."/>
        </authorList>
    </citation>
    <scope>NUCLEOTIDE SEQUENCE [LARGE SCALE GENOMIC DNA]</scope>
    <source>
        <strain evidence="9">ISS588</strain>
    </source>
</reference>
<dbReference type="PANTHER" id="PTHR13605:SF4">
    <property type="entry name" value="ER MEMBRANE PROTEIN COMPLEX SUBUNIT 7"/>
    <property type="match status" value="1"/>
</dbReference>
<evidence type="ECO:0000313" key="9">
    <source>
        <dbReference type="EMBL" id="KRZ07082.1"/>
    </source>
</evidence>
<sequence>SSAREYILSISATIASIFSISTFSAQRCWISVIKSFTRLFMRSNFFLPVQNLPTDRLGALGLAPGSWHQNVKRNSIGSKESIVRSSSSNSHYFNVCVEYQPFLSTDTDLINLIRFLWFLFSHTVSTLYTGIKQDSSSRGLLGSSKKYTIVFVHVIPYVNMKECKCSNFNDAGSDYSSANGLPFCYKIEGRVYPNWKLKESEIDWHTSTRILVNFGQYIGLIRSDGTFVIHCVPSGSYVVEVANADVIFEPYRVEINARGKIRARKLNYVQPAIVYAVPYPLKFAANSTVRYFRPREQWRIADFLLNPMVLMMLMSLFIIVVFPKLNSVTDPEIQREMQQSMSMPSYDLPELSELMANWVVGKKKASRSKNLKLKR</sequence>
<dbReference type="GO" id="GO:0072546">
    <property type="term" value="C:EMC complex"/>
    <property type="evidence" value="ECO:0007669"/>
    <property type="project" value="TreeGrafter"/>
</dbReference>
<keyword evidence="3 7" id="KW-0812">Transmembrane</keyword>
<keyword evidence="4" id="KW-0732">Signal</keyword>
<evidence type="ECO:0000256" key="7">
    <source>
        <dbReference type="SAM" id="Phobius"/>
    </source>
</evidence>
<evidence type="ECO:0000256" key="2">
    <source>
        <dbReference type="ARBA" id="ARBA00008880"/>
    </source>
</evidence>
<evidence type="ECO:0000313" key="10">
    <source>
        <dbReference type="Proteomes" id="UP000054805"/>
    </source>
</evidence>
<dbReference type="PANTHER" id="PTHR13605">
    <property type="entry name" value="ER MEMBRANE PROTEIN COMPLEX SUBUNIT 7"/>
    <property type="match status" value="1"/>
</dbReference>
<dbReference type="InterPro" id="IPR039163">
    <property type="entry name" value="EMC7"/>
</dbReference>
<evidence type="ECO:0000256" key="1">
    <source>
        <dbReference type="ARBA" id="ARBA00004167"/>
    </source>
</evidence>